<proteinExistence type="predicted"/>
<dbReference type="AlphaFoldDB" id="A0A3B1AFD0"/>
<evidence type="ECO:0000313" key="5">
    <source>
        <dbReference type="EMBL" id="VAX04639.1"/>
    </source>
</evidence>
<keyword evidence="4" id="KW-0143">Chaperone</keyword>
<dbReference type="InterPro" id="IPR008622">
    <property type="entry name" value="FliT"/>
</dbReference>
<dbReference type="EMBL" id="UOFV01000484">
    <property type="protein sequence ID" value="VAX04639.1"/>
    <property type="molecule type" value="Genomic_DNA"/>
</dbReference>
<gene>
    <name evidence="5" type="ORF">MNBD_GAMMA19-894</name>
</gene>
<evidence type="ECO:0000256" key="3">
    <source>
        <dbReference type="ARBA" id="ARBA00022795"/>
    </source>
</evidence>
<dbReference type="Gene3D" id="1.20.58.380">
    <property type="entry name" value="Flagellar protein flit"/>
    <property type="match status" value="1"/>
</dbReference>
<evidence type="ECO:0000256" key="2">
    <source>
        <dbReference type="ARBA" id="ARBA00022490"/>
    </source>
</evidence>
<evidence type="ECO:0000256" key="4">
    <source>
        <dbReference type="ARBA" id="ARBA00023186"/>
    </source>
</evidence>
<sequence>MSTAIKFSPAEQLLTFTREMLLSAQAGDWEKLTGLEKARLPLLNKVFSQGIADKVELAREVLSIDEKTKSLAEAEMPVIQNELLKIKNSGKASAAYQAIQGFTSSNK</sequence>
<evidence type="ECO:0008006" key="6">
    <source>
        <dbReference type="Google" id="ProtNLM"/>
    </source>
</evidence>
<comment type="subcellular location">
    <subcellularLocation>
        <location evidence="1">Cytoplasm</location>
    </subcellularLocation>
</comment>
<name>A0A3B1AFD0_9ZZZZ</name>
<evidence type="ECO:0000256" key="1">
    <source>
        <dbReference type="ARBA" id="ARBA00004496"/>
    </source>
</evidence>
<keyword evidence="3" id="KW-1005">Bacterial flagellum biogenesis</keyword>
<reference evidence="5" key="1">
    <citation type="submission" date="2018-06" db="EMBL/GenBank/DDBJ databases">
        <authorList>
            <person name="Zhirakovskaya E."/>
        </authorList>
    </citation>
    <scope>NUCLEOTIDE SEQUENCE</scope>
</reference>
<dbReference type="Pfam" id="PF05400">
    <property type="entry name" value="FliT"/>
    <property type="match status" value="1"/>
</dbReference>
<accession>A0A3B1AFD0</accession>
<keyword evidence="2" id="KW-0963">Cytoplasm</keyword>
<protein>
    <recommendedName>
        <fullName evidence="6">Flagellar protein FliT</fullName>
    </recommendedName>
</protein>
<organism evidence="5">
    <name type="scientific">hydrothermal vent metagenome</name>
    <dbReference type="NCBI Taxonomy" id="652676"/>
    <lineage>
        <taxon>unclassified sequences</taxon>
        <taxon>metagenomes</taxon>
        <taxon>ecological metagenomes</taxon>
    </lineage>
</organism>